<feature type="transmembrane region" description="Helical" evidence="6">
    <location>
        <begin position="308"/>
        <end position="326"/>
    </location>
</feature>
<dbReference type="GO" id="GO:0043190">
    <property type="term" value="C:ATP-binding cassette (ABC) transporter complex"/>
    <property type="evidence" value="ECO:0007669"/>
    <property type="project" value="InterPro"/>
</dbReference>
<dbReference type="AlphaFoldDB" id="W4LNM8"/>
<gene>
    <name evidence="7" type="ORF">ETSY1_15485</name>
</gene>
<evidence type="ECO:0000256" key="2">
    <source>
        <dbReference type="ARBA" id="ARBA00022475"/>
    </source>
</evidence>
<evidence type="ECO:0000256" key="5">
    <source>
        <dbReference type="ARBA" id="ARBA00023136"/>
    </source>
</evidence>
<keyword evidence="8" id="KW-1185">Reference proteome</keyword>
<comment type="caution">
    <text evidence="7">The sequence shown here is derived from an EMBL/GenBank/DDBJ whole genome shotgun (WGS) entry which is preliminary data.</text>
</comment>
<evidence type="ECO:0000313" key="7">
    <source>
        <dbReference type="EMBL" id="ETW99300.1"/>
    </source>
</evidence>
<feature type="transmembrane region" description="Helical" evidence="6">
    <location>
        <begin position="50"/>
        <end position="78"/>
    </location>
</feature>
<dbReference type="PANTHER" id="PTHR33529">
    <property type="entry name" value="SLR0882 PROTEIN-RELATED"/>
    <property type="match status" value="1"/>
</dbReference>
<keyword evidence="4 6" id="KW-1133">Transmembrane helix</keyword>
<sequence length="364" mass="40943">MSLLSRYVCFVFAQYFGLGLSVCTALFFLIELFDRIDNFIDYRASWVDVVTYLLLGLPDILYLMVPVACLLASVLTFSTLNKHNEIVAMRAAGVAPLRLAMPLFGLGVVACCLLLAVQEYVLPYTHRAEREVWYTRIQGKPGAHTVAYKTHDIWYRRSNRVWQARRSNVLENRLTWVTIYKLTPEGNIRQRIDAQTAHWDGEGWRLRQGSVRTFSVSAHFATAPNHFTERWFDFPEPPEDICALPKGPEDMGLRESLAYAKQSQRQGQLQQGRRYLVAFHGKLAFAVVCIIMVGFGAPMALTSNRSGGTARAIALTLVCGFSYWILHSLTMALGQSGYVPPILAAWIGNVCFGTGSLYLTIQAR</sequence>
<reference evidence="7 8" key="1">
    <citation type="journal article" date="2014" name="Nature">
        <title>An environmental bacterial taxon with a large and distinct metabolic repertoire.</title>
        <authorList>
            <person name="Wilson M.C."/>
            <person name="Mori T."/>
            <person name="Ruckert C."/>
            <person name="Uria A.R."/>
            <person name="Helf M.J."/>
            <person name="Takada K."/>
            <person name="Gernert C."/>
            <person name="Steffens U.A."/>
            <person name="Heycke N."/>
            <person name="Schmitt S."/>
            <person name="Rinke C."/>
            <person name="Helfrich E.J."/>
            <person name="Brachmann A.O."/>
            <person name="Gurgui C."/>
            <person name="Wakimoto T."/>
            <person name="Kracht M."/>
            <person name="Crusemann M."/>
            <person name="Hentschel U."/>
            <person name="Abe I."/>
            <person name="Matsunaga S."/>
            <person name="Kalinowski J."/>
            <person name="Takeyama H."/>
            <person name="Piel J."/>
        </authorList>
    </citation>
    <scope>NUCLEOTIDE SEQUENCE [LARGE SCALE GENOMIC DNA]</scope>
    <source>
        <strain evidence="8">TSY1</strain>
    </source>
</reference>
<dbReference type="InterPro" id="IPR005495">
    <property type="entry name" value="LptG/LptF_permease"/>
</dbReference>
<dbReference type="HOGENOM" id="CLU_028799_3_2_7"/>
<evidence type="ECO:0000313" key="8">
    <source>
        <dbReference type="Proteomes" id="UP000019141"/>
    </source>
</evidence>
<evidence type="ECO:0000256" key="1">
    <source>
        <dbReference type="ARBA" id="ARBA00004651"/>
    </source>
</evidence>
<protein>
    <recommendedName>
        <fullName evidence="9">Permease</fullName>
    </recommendedName>
</protein>
<feature type="transmembrane region" description="Helical" evidence="6">
    <location>
        <begin position="7"/>
        <end position="30"/>
    </location>
</feature>
<keyword evidence="5 6" id="KW-0472">Membrane</keyword>
<evidence type="ECO:0000256" key="4">
    <source>
        <dbReference type="ARBA" id="ARBA00022989"/>
    </source>
</evidence>
<evidence type="ECO:0000256" key="3">
    <source>
        <dbReference type="ARBA" id="ARBA00022692"/>
    </source>
</evidence>
<dbReference type="Pfam" id="PF03739">
    <property type="entry name" value="LptF_LptG"/>
    <property type="match status" value="1"/>
</dbReference>
<dbReference type="EMBL" id="AZHW01000463">
    <property type="protein sequence ID" value="ETW99300.1"/>
    <property type="molecule type" value="Genomic_DNA"/>
</dbReference>
<dbReference type="InterPro" id="IPR030923">
    <property type="entry name" value="LptG"/>
</dbReference>
<feature type="transmembrane region" description="Helical" evidence="6">
    <location>
        <begin position="338"/>
        <end position="361"/>
    </location>
</feature>
<evidence type="ECO:0000256" key="6">
    <source>
        <dbReference type="SAM" id="Phobius"/>
    </source>
</evidence>
<keyword evidence="2" id="KW-1003">Cell membrane</keyword>
<organism evidence="7 8">
    <name type="scientific">Entotheonella factor</name>
    <dbReference type="NCBI Taxonomy" id="1429438"/>
    <lineage>
        <taxon>Bacteria</taxon>
        <taxon>Pseudomonadati</taxon>
        <taxon>Nitrospinota/Tectimicrobiota group</taxon>
        <taxon>Candidatus Tectimicrobiota</taxon>
        <taxon>Candidatus Entotheonellia</taxon>
        <taxon>Candidatus Entotheonellales</taxon>
        <taxon>Candidatus Entotheonellaceae</taxon>
        <taxon>Candidatus Entotheonella</taxon>
    </lineage>
</organism>
<keyword evidence="3 6" id="KW-0812">Transmembrane</keyword>
<dbReference type="NCBIfam" id="TIGR04408">
    <property type="entry name" value="LptG_lptG"/>
    <property type="match status" value="1"/>
</dbReference>
<dbReference type="Proteomes" id="UP000019141">
    <property type="component" value="Unassembled WGS sequence"/>
</dbReference>
<evidence type="ECO:0008006" key="9">
    <source>
        <dbReference type="Google" id="ProtNLM"/>
    </source>
</evidence>
<dbReference type="PANTHER" id="PTHR33529:SF6">
    <property type="entry name" value="YJGP_YJGQ FAMILY PERMEASE"/>
    <property type="match status" value="1"/>
</dbReference>
<accession>W4LNM8</accession>
<feature type="transmembrane region" description="Helical" evidence="6">
    <location>
        <begin position="99"/>
        <end position="117"/>
    </location>
</feature>
<proteinExistence type="predicted"/>
<dbReference type="GO" id="GO:0055085">
    <property type="term" value="P:transmembrane transport"/>
    <property type="evidence" value="ECO:0007669"/>
    <property type="project" value="InterPro"/>
</dbReference>
<comment type="subcellular location">
    <subcellularLocation>
        <location evidence="1">Cell membrane</location>
        <topology evidence="1">Multi-pass membrane protein</topology>
    </subcellularLocation>
</comment>
<dbReference type="GO" id="GO:0015920">
    <property type="term" value="P:lipopolysaccharide transport"/>
    <property type="evidence" value="ECO:0007669"/>
    <property type="project" value="TreeGrafter"/>
</dbReference>
<name>W4LNM8_ENTF1</name>
<feature type="transmembrane region" description="Helical" evidence="6">
    <location>
        <begin position="283"/>
        <end position="301"/>
    </location>
</feature>